<keyword evidence="2" id="KW-1185">Reference proteome</keyword>
<name>A0ACB7WTL2_DIOAL</name>
<sequence>MVSARGSAGGIVIGWNSAIVSAKLLSWETFSLTVEFCSKRNNLIWRCTSVYGPNARNLKHTFWDELRRSVGPSNVPWIIRGDFNSIFDTGDKLFGPPNLEDIRMAKSFIQDLELIEPSLLGRRYSWTNGQTDPIWLKLARFVVNGACANLFPRMLQNSLPRLGSDHVPIRLELGVHLSNPRPFRYELAWETTDGFRELVSQWWMEFSPHGCGHLLWPKRCLG</sequence>
<evidence type="ECO:0000313" key="2">
    <source>
        <dbReference type="Proteomes" id="UP000827976"/>
    </source>
</evidence>
<organism evidence="1 2">
    <name type="scientific">Dioscorea alata</name>
    <name type="common">Purple yam</name>
    <dbReference type="NCBI Taxonomy" id="55571"/>
    <lineage>
        <taxon>Eukaryota</taxon>
        <taxon>Viridiplantae</taxon>
        <taxon>Streptophyta</taxon>
        <taxon>Embryophyta</taxon>
        <taxon>Tracheophyta</taxon>
        <taxon>Spermatophyta</taxon>
        <taxon>Magnoliopsida</taxon>
        <taxon>Liliopsida</taxon>
        <taxon>Dioscoreales</taxon>
        <taxon>Dioscoreaceae</taxon>
        <taxon>Dioscorea</taxon>
    </lineage>
</organism>
<comment type="caution">
    <text evidence="1">The sequence shown here is derived from an EMBL/GenBank/DDBJ whole genome shotgun (WGS) entry which is preliminary data.</text>
</comment>
<reference evidence="2" key="1">
    <citation type="journal article" date="2022" name="Nat. Commun.">
        <title>Chromosome evolution and the genetic basis of agronomically important traits in greater yam.</title>
        <authorList>
            <person name="Bredeson J.V."/>
            <person name="Lyons J.B."/>
            <person name="Oniyinde I.O."/>
            <person name="Okereke N.R."/>
            <person name="Kolade O."/>
            <person name="Nnabue I."/>
            <person name="Nwadili C.O."/>
            <person name="Hribova E."/>
            <person name="Parker M."/>
            <person name="Nwogha J."/>
            <person name="Shu S."/>
            <person name="Carlson J."/>
            <person name="Kariba R."/>
            <person name="Muthemba S."/>
            <person name="Knop K."/>
            <person name="Barton G.J."/>
            <person name="Sherwood A.V."/>
            <person name="Lopez-Montes A."/>
            <person name="Asiedu R."/>
            <person name="Jamnadass R."/>
            <person name="Muchugi A."/>
            <person name="Goodstein D."/>
            <person name="Egesi C.N."/>
            <person name="Featherston J."/>
            <person name="Asfaw A."/>
            <person name="Simpson G.G."/>
            <person name="Dolezel J."/>
            <person name="Hendre P.S."/>
            <person name="Van Deynze A."/>
            <person name="Kumar P.L."/>
            <person name="Obidiegwu J.E."/>
            <person name="Bhattacharjee R."/>
            <person name="Rokhsar D.S."/>
        </authorList>
    </citation>
    <scope>NUCLEOTIDE SEQUENCE [LARGE SCALE GENOMIC DNA]</scope>
    <source>
        <strain evidence="2">cv. TDa95/00328</strain>
    </source>
</reference>
<proteinExistence type="predicted"/>
<protein>
    <submittedName>
        <fullName evidence="1">DNase I-like protein</fullName>
    </submittedName>
</protein>
<evidence type="ECO:0000313" key="1">
    <source>
        <dbReference type="EMBL" id="KAH7691786.1"/>
    </source>
</evidence>
<dbReference type="Proteomes" id="UP000827976">
    <property type="component" value="Chromosome 1"/>
</dbReference>
<accession>A0ACB7WTL2</accession>
<dbReference type="EMBL" id="CM037011">
    <property type="protein sequence ID" value="KAH7691786.1"/>
    <property type="molecule type" value="Genomic_DNA"/>
</dbReference>
<gene>
    <name evidence="1" type="ORF">IHE45_01G020300</name>
</gene>